<accession>A0A2N1MIK9</accession>
<sequence>NNDYILSRVIDEKRAIRNFLVDGPSFGYSDLRFDIYWFLVNCNKSDYEKQIRENGDGSLLKELEVFQIF</sequence>
<organism evidence="1 2">
    <name type="scientific">Rhizophagus irregularis</name>
    <dbReference type="NCBI Taxonomy" id="588596"/>
    <lineage>
        <taxon>Eukaryota</taxon>
        <taxon>Fungi</taxon>
        <taxon>Fungi incertae sedis</taxon>
        <taxon>Mucoromycota</taxon>
        <taxon>Glomeromycotina</taxon>
        <taxon>Glomeromycetes</taxon>
        <taxon>Glomerales</taxon>
        <taxon>Glomeraceae</taxon>
        <taxon>Rhizophagus</taxon>
    </lineage>
</organism>
<dbReference type="EMBL" id="LLXL01002213">
    <property type="protein sequence ID" value="PKK61465.1"/>
    <property type="molecule type" value="Genomic_DNA"/>
</dbReference>
<proteinExistence type="predicted"/>
<reference evidence="1 2" key="1">
    <citation type="submission" date="2016-04" db="EMBL/GenBank/DDBJ databases">
        <title>Genome analyses suggest a sexual origin of heterokaryosis in a supposedly ancient asexual fungus.</title>
        <authorList>
            <person name="Ropars J."/>
            <person name="Sedzielewska K."/>
            <person name="Noel J."/>
            <person name="Charron P."/>
            <person name="Farinelli L."/>
            <person name="Marton T."/>
            <person name="Kruger M."/>
            <person name="Pelin A."/>
            <person name="Brachmann A."/>
            <person name="Corradi N."/>
        </authorList>
    </citation>
    <scope>NUCLEOTIDE SEQUENCE [LARGE SCALE GENOMIC DNA]</scope>
    <source>
        <strain evidence="1 2">C2</strain>
    </source>
</reference>
<evidence type="ECO:0000313" key="2">
    <source>
        <dbReference type="Proteomes" id="UP000233469"/>
    </source>
</evidence>
<dbReference type="Proteomes" id="UP000233469">
    <property type="component" value="Unassembled WGS sequence"/>
</dbReference>
<name>A0A2N1MIK9_9GLOM</name>
<reference evidence="1 2" key="2">
    <citation type="submission" date="2017-10" db="EMBL/GenBank/DDBJ databases">
        <title>Extensive intraspecific genome diversity in a model arbuscular mycorrhizal fungus.</title>
        <authorList>
            <person name="Chen E.C.H."/>
            <person name="Morin E."/>
            <person name="Baudet D."/>
            <person name="Noel J."/>
            <person name="Ndikumana S."/>
            <person name="Charron P."/>
            <person name="St-Onge C."/>
            <person name="Giorgi J."/>
            <person name="Grigoriev I.V."/>
            <person name="Roux C."/>
            <person name="Martin F.M."/>
            <person name="Corradi N."/>
        </authorList>
    </citation>
    <scope>NUCLEOTIDE SEQUENCE [LARGE SCALE GENOMIC DNA]</scope>
    <source>
        <strain evidence="1 2">C2</strain>
    </source>
</reference>
<feature type="non-terminal residue" evidence="1">
    <location>
        <position position="1"/>
    </location>
</feature>
<evidence type="ECO:0000313" key="1">
    <source>
        <dbReference type="EMBL" id="PKK61465.1"/>
    </source>
</evidence>
<protein>
    <submittedName>
        <fullName evidence="1">Uncharacterized protein</fullName>
    </submittedName>
</protein>
<gene>
    <name evidence="1" type="ORF">RhiirC2_791772</name>
</gene>
<dbReference type="AlphaFoldDB" id="A0A2N1MIK9"/>
<comment type="caution">
    <text evidence="1">The sequence shown here is derived from an EMBL/GenBank/DDBJ whole genome shotgun (WGS) entry which is preliminary data.</text>
</comment>